<keyword evidence="5 6" id="KW-0067">ATP-binding</keyword>
<dbReference type="EMBL" id="JAKXMK010000006">
    <property type="protein sequence ID" value="MCH6165556.1"/>
    <property type="molecule type" value="Genomic_DNA"/>
</dbReference>
<dbReference type="PANTHER" id="PTHR42700">
    <property type="entry name" value="SULFATE ADENYLYLTRANSFERASE"/>
    <property type="match status" value="1"/>
</dbReference>
<keyword evidence="6 8" id="KW-0418">Kinase</keyword>
<protein>
    <recommendedName>
        <fullName evidence="2 6">Adenylyl-sulfate kinase</fullName>
        <ecNumber evidence="2 6">2.7.1.25</ecNumber>
    </recommendedName>
</protein>
<evidence type="ECO:0000313" key="8">
    <source>
        <dbReference type="EMBL" id="MCH6165556.1"/>
    </source>
</evidence>
<accession>A0ABS9TAK2</accession>
<evidence type="ECO:0000256" key="4">
    <source>
        <dbReference type="ARBA" id="ARBA00022741"/>
    </source>
</evidence>
<dbReference type="CDD" id="cd02027">
    <property type="entry name" value="APSK"/>
    <property type="match status" value="1"/>
</dbReference>
<keyword evidence="9" id="KW-1185">Reference proteome</keyword>
<comment type="function">
    <text evidence="6">Catalyzes the synthesis of activated sulfate.</text>
</comment>
<sequence length="168" mass="18097">MWFTGLPSSGKSTIAAGLAAQLRDEGLRVEVLDGDEIRRNLTPDLGFSRADREENVRRIGHIAMLLARNGVIVLVPVIAPYAQARDKVRAAHAESGVKFFEVYVAAPADVCADRDVKGLYALQRAGRLTGLTGVDDPYEPPAGPELTIPTHVQTVGESIRSVRALLPT</sequence>
<dbReference type="NCBIfam" id="TIGR00455">
    <property type="entry name" value="apsK"/>
    <property type="match status" value="1"/>
</dbReference>
<proteinExistence type="inferred from homology"/>
<evidence type="ECO:0000256" key="6">
    <source>
        <dbReference type="RuleBase" id="RU004347"/>
    </source>
</evidence>
<evidence type="ECO:0000256" key="3">
    <source>
        <dbReference type="ARBA" id="ARBA00022679"/>
    </source>
</evidence>
<dbReference type="InterPro" id="IPR050512">
    <property type="entry name" value="Sulf_AdTrans/APS_kinase"/>
</dbReference>
<comment type="pathway">
    <text evidence="6">Sulfur metabolism; hydrogen sulfide biosynthesis; sulfite from sulfate: step 2/3.</text>
</comment>
<dbReference type="Pfam" id="PF01583">
    <property type="entry name" value="APS_kinase"/>
    <property type="match status" value="1"/>
</dbReference>
<dbReference type="EC" id="2.7.1.25" evidence="2 6"/>
<evidence type="ECO:0000256" key="5">
    <source>
        <dbReference type="ARBA" id="ARBA00022840"/>
    </source>
</evidence>
<dbReference type="PANTHER" id="PTHR42700:SF1">
    <property type="entry name" value="SULFATE ADENYLYLTRANSFERASE"/>
    <property type="match status" value="1"/>
</dbReference>
<evidence type="ECO:0000313" key="9">
    <source>
        <dbReference type="Proteomes" id="UP001299970"/>
    </source>
</evidence>
<dbReference type="InterPro" id="IPR027417">
    <property type="entry name" value="P-loop_NTPase"/>
</dbReference>
<comment type="caution">
    <text evidence="8">The sequence shown here is derived from an EMBL/GenBank/DDBJ whole genome shotgun (WGS) entry which is preliminary data.</text>
</comment>
<comment type="catalytic activity">
    <reaction evidence="1 6">
        <text>adenosine 5'-phosphosulfate + ATP = 3'-phosphoadenylyl sulfate + ADP + H(+)</text>
        <dbReference type="Rhea" id="RHEA:24152"/>
        <dbReference type="ChEBI" id="CHEBI:15378"/>
        <dbReference type="ChEBI" id="CHEBI:30616"/>
        <dbReference type="ChEBI" id="CHEBI:58243"/>
        <dbReference type="ChEBI" id="CHEBI:58339"/>
        <dbReference type="ChEBI" id="CHEBI:456216"/>
        <dbReference type="EC" id="2.7.1.25"/>
    </reaction>
</comment>
<name>A0ABS9TAK2_9PSEU</name>
<dbReference type="SUPFAM" id="SSF52540">
    <property type="entry name" value="P-loop containing nucleoside triphosphate hydrolases"/>
    <property type="match status" value="1"/>
</dbReference>
<evidence type="ECO:0000259" key="7">
    <source>
        <dbReference type="Pfam" id="PF01583"/>
    </source>
</evidence>
<comment type="similarity">
    <text evidence="6">Belongs to the APS kinase family.</text>
</comment>
<feature type="domain" description="APS kinase" evidence="7">
    <location>
        <begin position="1"/>
        <end position="148"/>
    </location>
</feature>
<dbReference type="InterPro" id="IPR059117">
    <property type="entry name" value="APS_kinase_dom"/>
</dbReference>
<dbReference type="GO" id="GO:0004020">
    <property type="term" value="F:adenylylsulfate kinase activity"/>
    <property type="evidence" value="ECO:0007669"/>
    <property type="project" value="UniProtKB-EC"/>
</dbReference>
<keyword evidence="4 6" id="KW-0547">Nucleotide-binding</keyword>
<dbReference type="InterPro" id="IPR002891">
    <property type="entry name" value="APS"/>
</dbReference>
<gene>
    <name evidence="8" type="primary">cysC</name>
    <name evidence="8" type="ORF">MMF94_07670</name>
</gene>
<dbReference type="NCBIfam" id="NF003013">
    <property type="entry name" value="PRK03846.1"/>
    <property type="match status" value="1"/>
</dbReference>
<dbReference type="Proteomes" id="UP001299970">
    <property type="component" value="Unassembled WGS sequence"/>
</dbReference>
<keyword evidence="3 6" id="KW-0808">Transferase</keyword>
<organism evidence="8 9">
    <name type="scientific">Pseudonocardia alaniniphila</name>
    <dbReference type="NCBI Taxonomy" id="75291"/>
    <lineage>
        <taxon>Bacteria</taxon>
        <taxon>Bacillati</taxon>
        <taxon>Actinomycetota</taxon>
        <taxon>Actinomycetes</taxon>
        <taxon>Pseudonocardiales</taxon>
        <taxon>Pseudonocardiaceae</taxon>
        <taxon>Pseudonocardia</taxon>
    </lineage>
</organism>
<evidence type="ECO:0000256" key="2">
    <source>
        <dbReference type="ARBA" id="ARBA00012121"/>
    </source>
</evidence>
<evidence type="ECO:0000256" key="1">
    <source>
        <dbReference type="ARBA" id="ARBA00001823"/>
    </source>
</evidence>
<dbReference type="Gene3D" id="3.40.50.300">
    <property type="entry name" value="P-loop containing nucleotide triphosphate hydrolases"/>
    <property type="match status" value="1"/>
</dbReference>
<reference evidence="8 9" key="1">
    <citation type="submission" date="2022-03" db="EMBL/GenBank/DDBJ databases">
        <title>Pseudonocardia alaer sp. nov., a novel actinomycete isolated from reed forest soil.</title>
        <authorList>
            <person name="Wang L."/>
        </authorList>
    </citation>
    <scope>NUCLEOTIDE SEQUENCE [LARGE SCALE GENOMIC DNA]</scope>
    <source>
        <strain evidence="8 9">Y-16303</strain>
    </source>
</reference>